<dbReference type="Pfam" id="PF00023">
    <property type="entry name" value="Ank"/>
    <property type="match status" value="1"/>
</dbReference>
<keyword evidence="2" id="KW-0472">Membrane</keyword>
<keyword evidence="1" id="KW-0040">ANK repeat</keyword>
<organism evidence="3">
    <name type="scientific">Zooxanthella nutricula</name>
    <dbReference type="NCBI Taxonomy" id="1333877"/>
    <lineage>
        <taxon>Eukaryota</taxon>
        <taxon>Sar</taxon>
        <taxon>Alveolata</taxon>
        <taxon>Dinophyceae</taxon>
        <taxon>Peridiniales</taxon>
        <taxon>Peridiniales incertae sedis</taxon>
        <taxon>Zooxanthella</taxon>
    </lineage>
</organism>
<evidence type="ECO:0000256" key="2">
    <source>
        <dbReference type="SAM" id="Phobius"/>
    </source>
</evidence>
<name>A0A7S2PR99_9DINO</name>
<feature type="transmembrane region" description="Helical" evidence="2">
    <location>
        <begin position="35"/>
        <end position="56"/>
    </location>
</feature>
<dbReference type="EMBL" id="HBGW01065364">
    <property type="protein sequence ID" value="CAD9612361.1"/>
    <property type="molecule type" value="Transcribed_RNA"/>
</dbReference>
<accession>A0A7S2PR99</accession>
<dbReference type="PROSITE" id="PS50088">
    <property type="entry name" value="ANK_REPEAT"/>
    <property type="match status" value="1"/>
</dbReference>
<dbReference type="InterPro" id="IPR036770">
    <property type="entry name" value="Ankyrin_rpt-contain_sf"/>
</dbReference>
<evidence type="ECO:0000256" key="1">
    <source>
        <dbReference type="PROSITE-ProRule" id="PRU00023"/>
    </source>
</evidence>
<gene>
    <name evidence="3" type="ORF">BRAN1462_LOCUS41672</name>
</gene>
<dbReference type="InterPro" id="IPR002110">
    <property type="entry name" value="Ankyrin_rpt"/>
</dbReference>
<evidence type="ECO:0000313" key="3">
    <source>
        <dbReference type="EMBL" id="CAD9612361.1"/>
    </source>
</evidence>
<dbReference type="Gene3D" id="1.25.40.20">
    <property type="entry name" value="Ankyrin repeat-containing domain"/>
    <property type="match status" value="1"/>
</dbReference>
<sequence>MGSVSLRGSACLFVLMFLGMAASFATAVGLTYSQWVLFGVAIPVSIVNLGMTCRLAGIEFGAPALAVEQHTAEIIKAAPSLILEGVADFLWVQVEPALEFPVFIAQFVCHCVIGWNVRGAGLVVLALSHVLRASLTFGGLLPFDVRAVPHLAFTCAFCAFMCLWTKYLHDQRLFFLIGHLQIPAGVLLDWFIEWEEIGWKVGGPGMTLLFCYLVLLCQRRLRSLPPGLDAVKFIRLGYIRGDARCSGLLLRCQDMPAGAFGDVAKVMDLIPVTHRWLDRHTCDVQTPDFPMGLRLAAMRRALNTHFSLTRAEEPSLARRLRHALCRRAVGGWDAVVFFDFAGIPQVPRSEAEDNVFRRCLPHLGMLYSMFPTLILHEVIPGAHAYLESGWCFCEFQTAKLGRQLQKYSLEALRELGFASEAGSDRCDKWHADEVISTMEAELERKRFYYPSDADAVRSIIKTFALKRMLLEAIEGRDMETLRSVVARLHEDELAQSTLDQPVNAALETPLHVAVRMANALAAKVLLDNGANPSLRNLRGDTPGQCFMLRRWSRAARLMRATASPVKEVDETVQSVAI</sequence>
<dbReference type="AlphaFoldDB" id="A0A7S2PR99"/>
<keyword evidence="2" id="KW-1133">Transmembrane helix</keyword>
<feature type="repeat" description="ANK" evidence="1">
    <location>
        <begin position="505"/>
        <end position="537"/>
    </location>
</feature>
<protein>
    <submittedName>
        <fullName evidence="3">Uncharacterized protein</fullName>
    </submittedName>
</protein>
<dbReference type="PROSITE" id="PS50297">
    <property type="entry name" value="ANK_REP_REGION"/>
    <property type="match status" value="1"/>
</dbReference>
<dbReference type="SUPFAM" id="SSF48403">
    <property type="entry name" value="Ankyrin repeat"/>
    <property type="match status" value="1"/>
</dbReference>
<keyword evidence="2" id="KW-0812">Transmembrane</keyword>
<proteinExistence type="predicted"/>
<reference evidence="3" key="1">
    <citation type="submission" date="2021-01" db="EMBL/GenBank/DDBJ databases">
        <authorList>
            <person name="Corre E."/>
            <person name="Pelletier E."/>
            <person name="Niang G."/>
            <person name="Scheremetjew M."/>
            <person name="Finn R."/>
            <person name="Kale V."/>
            <person name="Holt S."/>
            <person name="Cochrane G."/>
            <person name="Meng A."/>
            <person name="Brown T."/>
            <person name="Cohen L."/>
        </authorList>
    </citation>
    <scope>NUCLEOTIDE SEQUENCE</scope>
    <source>
        <strain evidence="3">RCC3387</strain>
    </source>
</reference>